<evidence type="ECO:0000256" key="1">
    <source>
        <dbReference type="SAM" id="Phobius"/>
    </source>
</evidence>
<reference evidence="3 4" key="1">
    <citation type="submission" date="2020-04" db="EMBL/GenBank/DDBJ databases">
        <authorList>
            <person name="Hitch T.C.A."/>
            <person name="Wylensek D."/>
            <person name="Clavel T."/>
        </authorList>
    </citation>
    <scope>NUCLEOTIDE SEQUENCE [LARGE SCALE GENOMIC DNA]</scope>
    <source>
        <strain evidence="3 4">PG-130-P53-12</strain>
    </source>
</reference>
<feature type="transmembrane region" description="Helical" evidence="1">
    <location>
        <begin position="46"/>
        <end position="66"/>
    </location>
</feature>
<gene>
    <name evidence="3" type="ORF">HF878_00685</name>
</gene>
<dbReference type="Proteomes" id="UP000543804">
    <property type="component" value="Unassembled WGS sequence"/>
</dbReference>
<keyword evidence="4" id="KW-1185">Reference proteome</keyword>
<feature type="domain" description="Flavinylation-associated cytochrome" evidence="2">
    <location>
        <begin position="6"/>
        <end position="63"/>
    </location>
</feature>
<organism evidence="3 4">
    <name type="scientific">Selenomonas bovis</name>
    <dbReference type="NCBI Taxonomy" id="416586"/>
    <lineage>
        <taxon>Bacteria</taxon>
        <taxon>Bacillati</taxon>
        <taxon>Bacillota</taxon>
        <taxon>Negativicutes</taxon>
        <taxon>Selenomonadales</taxon>
        <taxon>Selenomonadaceae</taxon>
        <taxon>Selenomonas</taxon>
    </lineage>
</organism>
<comment type="caution">
    <text evidence="3">The sequence shown here is derived from an EMBL/GenBank/DDBJ whole genome shotgun (WGS) entry which is preliminary data.</text>
</comment>
<keyword evidence="1" id="KW-0472">Membrane</keyword>
<accession>A0A848B668</accession>
<keyword evidence="1" id="KW-1133">Transmembrane helix</keyword>
<keyword evidence="1" id="KW-0812">Transmembrane</keyword>
<sequence>MKRNFILDILLVVSTLLCAVTGIVLDFHLFSGGRSVKMLLLTIHKWSGYGMAVLAALHFAWHWNWLRYAARTLWKR</sequence>
<protein>
    <submittedName>
        <fullName evidence="3">DUF4405 domain-containing protein</fullName>
    </submittedName>
</protein>
<dbReference type="AlphaFoldDB" id="A0A848B668"/>
<dbReference type="InterPro" id="IPR025517">
    <property type="entry name" value="DUF4405"/>
</dbReference>
<name>A0A848B668_9FIRM</name>
<evidence type="ECO:0000313" key="3">
    <source>
        <dbReference type="EMBL" id="NMD98002.1"/>
    </source>
</evidence>
<evidence type="ECO:0000313" key="4">
    <source>
        <dbReference type="Proteomes" id="UP000543804"/>
    </source>
</evidence>
<dbReference type="EMBL" id="JABAFA010000001">
    <property type="protein sequence ID" value="NMD98002.1"/>
    <property type="molecule type" value="Genomic_DNA"/>
</dbReference>
<dbReference type="RefSeq" id="WP_170076886.1">
    <property type="nucleotide sequence ID" value="NZ_JABAFA010000001.1"/>
</dbReference>
<evidence type="ECO:0000259" key="2">
    <source>
        <dbReference type="Pfam" id="PF14358"/>
    </source>
</evidence>
<proteinExistence type="predicted"/>
<dbReference type="Pfam" id="PF14358">
    <property type="entry name" value="DUF4405"/>
    <property type="match status" value="1"/>
</dbReference>